<name>A0A9D2HD93_9BACT</name>
<dbReference type="PANTHER" id="PTHR30204:SF92">
    <property type="entry name" value="HTH-TYPE TRANSCRIPTIONAL REGULATOR ZNTR"/>
    <property type="match status" value="1"/>
</dbReference>
<dbReference type="Pfam" id="PF13411">
    <property type="entry name" value="MerR_1"/>
    <property type="match status" value="1"/>
</dbReference>
<reference evidence="4" key="2">
    <citation type="submission" date="2021-04" db="EMBL/GenBank/DDBJ databases">
        <authorList>
            <person name="Gilroy R."/>
        </authorList>
    </citation>
    <scope>NUCLEOTIDE SEQUENCE</scope>
    <source>
        <strain evidence="4">CHK186-16707</strain>
    </source>
</reference>
<feature type="region of interest" description="Disordered" evidence="2">
    <location>
        <begin position="142"/>
        <end position="161"/>
    </location>
</feature>
<gene>
    <name evidence="4" type="primary">cadR</name>
    <name evidence="4" type="ORF">H9962_08000</name>
</gene>
<dbReference type="GO" id="GO:0045893">
    <property type="term" value="P:positive regulation of DNA-templated transcription"/>
    <property type="evidence" value="ECO:0007669"/>
    <property type="project" value="InterPro"/>
</dbReference>
<dbReference type="InterPro" id="IPR011791">
    <property type="entry name" value="CadR-PbrR"/>
</dbReference>
<dbReference type="SUPFAM" id="SSF46955">
    <property type="entry name" value="Putative DNA-binding domain"/>
    <property type="match status" value="1"/>
</dbReference>
<dbReference type="PANTHER" id="PTHR30204">
    <property type="entry name" value="REDOX-CYCLING DRUG-SENSING TRANSCRIPTIONAL ACTIVATOR SOXR"/>
    <property type="match status" value="1"/>
</dbReference>
<dbReference type="GO" id="GO:0003700">
    <property type="term" value="F:DNA-binding transcription factor activity"/>
    <property type="evidence" value="ECO:0007669"/>
    <property type="project" value="InterPro"/>
</dbReference>
<dbReference type="InterPro" id="IPR047057">
    <property type="entry name" value="MerR_fam"/>
</dbReference>
<feature type="compositionally biased region" description="Basic and acidic residues" evidence="2">
    <location>
        <begin position="142"/>
        <end position="151"/>
    </location>
</feature>
<dbReference type="AlphaFoldDB" id="A0A9D2HD93"/>
<comment type="caution">
    <text evidence="4">The sequence shown here is derived from an EMBL/GenBank/DDBJ whole genome shotgun (WGS) entry which is preliminary data.</text>
</comment>
<evidence type="ECO:0000313" key="4">
    <source>
        <dbReference type="EMBL" id="HJA09113.1"/>
    </source>
</evidence>
<feature type="domain" description="HTH merR-type" evidence="3">
    <location>
        <begin position="2"/>
        <end position="71"/>
    </location>
</feature>
<dbReference type="PROSITE" id="PS50937">
    <property type="entry name" value="HTH_MERR_2"/>
    <property type="match status" value="1"/>
</dbReference>
<evidence type="ECO:0000313" key="5">
    <source>
        <dbReference type="Proteomes" id="UP000824225"/>
    </source>
</evidence>
<dbReference type="InterPro" id="IPR000551">
    <property type="entry name" value="MerR-type_HTH_dom"/>
</dbReference>
<sequence>MKLKIGELAKKSGCPVVTIRYYEKEGLLPEPDRSGSNYRLYDEADMERLRFIRHCRRHGMKLAEIRELLAFRDHPTRSCDWINTLVQRHIDNVEAQIASLTQLKAQLEQLLHACSGGSAGRCGILESLSAPCPYCEDLRCRETPPEPDRPVGRGKGLSKKS</sequence>
<evidence type="ECO:0000256" key="2">
    <source>
        <dbReference type="SAM" id="MobiDB-lite"/>
    </source>
</evidence>
<dbReference type="Proteomes" id="UP000824225">
    <property type="component" value="Unassembled WGS sequence"/>
</dbReference>
<organism evidence="4 5">
    <name type="scientific">Candidatus Mailhella merdigallinarum</name>
    <dbReference type="NCBI Taxonomy" id="2838658"/>
    <lineage>
        <taxon>Bacteria</taxon>
        <taxon>Pseudomonadati</taxon>
        <taxon>Thermodesulfobacteriota</taxon>
        <taxon>Desulfovibrionia</taxon>
        <taxon>Desulfovibrionales</taxon>
        <taxon>Desulfovibrionaceae</taxon>
        <taxon>Mailhella</taxon>
    </lineage>
</organism>
<evidence type="ECO:0000259" key="3">
    <source>
        <dbReference type="PROSITE" id="PS50937"/>
    </source>
</evidence>
<proteinExistence type="predicted"/>
<dbReference type="GO" id="GO:0003677">
    <property type="term" value="F:DNA binding"/>
    <property type="evidence" value="ECO:0007669"/>
    <property type="project" value="UniProtKB-KW"/>
</dbReference>
<dbReference type="EMBL" id="DXAN01000026">
    <property type="protein sequence ID" value="HJA09113.1"/>
    <property type="molecule type" value="Genomic_DNA"/>
</dbReference>
<reference evidence="4" key="1">
    <citation type="journal article" date="2021" name="PeerJ">
        <title>Extensive microbial diversity within the chicken gut microbiome revealed by metagenomics and culture.</title>
        <authorList>
            <person name="Gilroy R."/>
            <person name="Ravi A."/>
            <person name="Getino M."/>
            <person name="Pursley I."/>
            <person name="Horton D.L."/>
            <person name="Alikhan N.F."/>
            <person name="Baker D."/>
            <person name="Gharbi K."/>
            <person name="Hall N."/>
            <person name="Watson M."/>
            <person name="Adriaenssens E.M."/>
            <person name="Foster-Nyarko E."/>
            <person name="Jarju S."/>
            <person name="Secka A."/>
            <person name="Antonio M."/>
            <person name="Oren A."/>
            <person name="Chaudhuri R.R."/>
            <person name="La Ragione R."/>
            <person name="Hildebrand F."/>
            <person name="Pallen M.J."/>
        </authorList>
    </citation>
    <scope>NUCLEOTIDE SEQUENCE</scope>
    <source>
        <strain evidence="4">CHK186-16707</strain>
    </source>
</reference>
<protein>
    <submittedName>
        <fullName evidence="4">Cd(II)/Pb(II)-responsive transcriptional regulator</fullName>
    </submittedName>
</protein>
<dbReference type="SMART" id="SM00422">
    <property type="entry name" value="HTH_MERR"/>
    <property type="match status" value="1"/>
</dbReference>
<dbReference type="PRINTS" id="PR00040">
    <property type="entry name" value="HTHMERR"/>
</dbReference>
<dbReference type="NCBIfam" id="TIGR02047">
    <property type="entry name" value="CadR-PbrR"/>
    <property type="match status" value="1"/>
</dbReference>
<dbReference type="GO" id="GO:0046872">
    <property type="term" value="F:metal ion binding"/>
    <property type="evidence" value="ECO:0007669"/>
    <property type="project" value="InterPro"/>
</dbReference>
<dbReference type="Gene3D" id="1.10.1660.10">
    <property type="match status" value="1"/>
</dbReference>
<dbReference type="CDD" id="cd04784">
    <property type="entry name" value="HTH_CadR-PbrR"/>
    <property type="match status" value="1"/>
</dbReference>
<accession>A0A9D2HD93</accession>
<dbReference type="InterPro" id="IPR009061">
    <property type="entry name" value="DNA-bd_dom_put_sf"/>
</dbReference>
<evidence type="ECO:0000256" key="1">
    <source>
        <dbReference type="ARBA" id="ARBA00023125"/>
    </source>
</evidence>
<keyword evidence="1" id="KW-0238">DNA-binding</keyword>